<proteinExistence type="predicted"/>
<sequence length="79" mass="9220">MKINEMEVVGKEFAYDGCHKIYIIESESDKRDAVETGYDIYPINELESAFRNSCGLQFISNWSLNKTYAGQFEETIFEY</sequence>
<evidence type="ECO:0000313" key="1">
    <source>
        <dbReference type="EMBL" id="OLN21888.1"/>
    </source>
</evidence>
<dbReference type="RefSeq" id="WP_075399049.1">
    <property type="nucleotide sequence ID" value="NZ_MSDU01000028.1"/>
</dbReference>
<dbReference type="Proteomes" id="UP000185568">
    <property type="component" value="Unassembled WGS sequence"/>
</dbReference>
<keyword evidence="2" id="KW-1185">Reference proteome</keyword>
<name>A0A1Q8Q3I5_9BACI</name>
<gene>
    <name evidence="1" type="ORF">BTO30_12375</name>
</gene>
<organism evidence="1 2">
    <name type="scientific">Domibacillus antri</name>
    <dbReference type="NCBI Taxonomy" id="1714264"/>
    <lineage>
        <taxon>Bacteria</taxon>
        <taxon>Bacillati</taxon>
        <taxon>Bacillota</taxon>
        <taxon>Bacilli</taxon>
        <taxon>Bacillales</taxon>
        <taxon>Bacillaceae</taxon>
        <taxon>Domibacillus</taxon>
    </lineage>
</organism>
<evidence type="ECO:0000313" key="2">
    <source>
        <dbReference type="Proteomes" id="UP000185568"/>
    </source>
</evidence>
<accession>A0A1Q8Q3I5</accession>
<protein>
    <submittedName>
        <fullName evidence="1">Uncharacterized protein</fullName>
    </submittedName>
</protein>
<comment type="caution">
    <text evidence="1">The sequence shown here is derived from an EMBL/GenBank/DDBJ whole genome shotgun (WGS) entry which is preliminary data.</text>
</comment>
<reference evidence="1 2" key="1">
    <citation type="submission" date="2016-12" db="EMBL/GenBank/DDBJ databases">
        <title>Domibacillus antri genome sequencing.</title>
        <authorList>
            <person name="Verma A."/>
            <person name="Krishnamurthi S."/>
        </authorList>
    </citation>
    <scope>NUCLEOTIDE SEQUENCE [LARGE SCALE GENOMIC DNA]</scope>
    <source>
        <strain evidence="1 2">XD80</strain>
    </source>
</reference>
<dbReference type="AlphaFoldDB" id="A0A1Q8Q3I5"/>
<dbReference type="EMBL" id="MSDU01000028">
    <property type="protein sequence ID" value="OLN21888.1"/>
    <property type="molecule type" value="Genomic_DNA"/>
</dbReference>
<dbReference type="OrthoDB" id="4733819at2"/>